<feature type="transmembrane region" description="Helical" evidence="5">
    <location>
        <begin position="64"/>
        <end position="83"/>
    </location>
</feature>
<evidence type="ECO:0000256" key="2">
    <source>
        <dbReference type="ARBA" id="ARBA00022692"/>
    </source>
</evidence>
<evidence type="ECO:0000259" key="6">
    <source>
        <dbReference type="Pfam" id="PF05154"/>
    </source>
</evidence>
<evidence type="ECO:0000256" key="5">
    <source>
        <dbReference type="SAM" id="Phobius"/>
    </source>
</evidence>
<evidence type="ECO:0000313" key="8">
    <source>
        <dbReference type="EMBL" id="VYU17044.1"/>
    </source>
</evidence>
<dbReference type="GO" id="GO:0016020">
    <property type="term" value="C:membrane"/>
    <property type="evidence" value="ECO:0007669"/>
    <property type="project" value="UniProtKB-SubCell"/>
</dbReference>
<keyword evidence="2 5" id="KW-0812">Transmembrane</keyword>
<feature type="domain" description="TM2" evidence="6">
    <location>
        <begin position="60"/>
        <end position="106"/>
    </location>
</feature>
<keyword evidence="3 5" id="KW-1133">Transmembrane helix</keyword>
<dbReference type="EMBL" id="CACRTN010000017">
    <property type="protein sequence ID" value="VYU17044.1"/>
    <property type="molecule type" value="Genomic_DNA"/>
</dbReference>
<protein>
    <submittedName>
        <fullName evidence="8">TM2 domain protein</fullName>
    </submittedName>
</protein>
<dbReference type="Pfam" id="PF09851">
    <property type="entry name" value="SHOCT"/>
    <property type="match status" value="1"/>
</dbReference>
<evidence type="ECO:0000256" key="3">
    <source>
        <dbReference type="ARBA" id="ARBA00022989"/>
    </source>
</evidence>
<dbReference type="InterPro" id="IPR018649">
    <property type="entry name" value="SHOCT"/>
</dbReference>
<comment type="subcellular location">
    <subcellularLocation>
        <location evidence="1">Membrane</location>
        <topology evidence="1">Multi-pass membrane protein</topology>
    </subcellularLocation>
</comment>
<keyword evidence="4 5" id="KW-0472">Membrane</keyword>
<dbReference type="AlphaFoldDB" id="A0A6N3CND6"/>
<gene>
    <name evidence="8" type="ORF">CILFYP54_00940</name>
</gene>
<evidence type="ECO:0000256" key="1">
    <source>
        <dbReference type="ARBA" id="ARBA00004141"/>
    </source>
</evidence>
<feature type="transmembrane region" description="Helical" evidence="5">
    <location>
        <begin position="118"/>
        <end position="139"/>
    </location>
</feature>
<accession>A0A6N3CND6</accession>
<feature type="domain" description="SHOCT" evidence="7">
    <location>
        <begin position="5"/>
        <end position="32"/>
    </location>
</feature>
<dbReference type="RefSeq" id="WP_421756271.1">
    <property type="nucleotide sequence ID" value="NZ_CACRTN010000017.1"/>
</dbReference>
<organism evidence="8">
    <name type="scientific">Collinsella intestinalis</name>
    <dbReference type="NCBI Taxonomy" id="147207"/>
    <lineage>
        <taxon>Bacteria</taxon>
        <taxon>Bacillati</taxon>
        <taxon>Actinomycetota</taxon>
        <taxon>Coriobacteriia</taxon>
        <taxon>Coriobacteriales</taxon>
        <taxon>Coriobacteriaceae</taxon>
        <taxon>Collinsella</taxon>
    </lineage>
</organism>
<proteinExistence type="predicted"/>
<reference evidence="8" key="1">
    <citation type="submission" date="2019-11" db="EMBL/GenBank/DDBJ databases">
        <authorList>
            <person name="Feng L."/>
        </authorList>
    </citation>
    <scope>NUCLEOTIDE SEQUENCE</scope>
    <source>
        <strain evidence="8">CintestinalisLFYP54</strain>
    </source>
</reference>
<evidence type="ECO:0000256" key="4">
    <source>
        <dbReference type="ARBA" id="ARBA00023136"/>
    </source>
</evidence>
<evidence type="ECO:0000259" key="7">
    <source>
        <dbReference type="Pfam" id="PF09851"/>
    </source>
</evidence>
<dbReference type="InterPro" id="IPR007829">
    <property type="entry name" value="TM2"/>
</dbReference>
<dbReference type="Pfam" id="PF05154">
    <property type="entry name" value="TM2"/>
    <property type="match status" value="1"/>
</dbReference>
<name>A0A6N3CND6_9ACTN</name>
<feature type="transmembrane region" description="Helical" evidence="5">
    <location>
        <begin position="89"/>
        <end position="111"/>
    </location>
</feature>
<sequence>MQGYEEIKELKQLLDEGLITQEDFDQKKTELLNAASMDAAEAPIDSTPASYLSNSRTEKKKSKWVAGLTAIFLGCYGVHKFYLGYSAQGAILLAVTLGLALPASFIARALGGIALMKLIGILQFIPILIGVAEGVIYLIKSEEDFQMTYVAGRREWF</sequence>